<dbReference type="KEGG" id="eiv:EIN_204320"/>
<evidence type="ECO:0000313" key="1">
    <source>
        <dbReference type="EMBL" id="ELP89107.1"/>
    </source>
</evidence>
<name>L7FMH2_ENTIV</name>
<proteinExistence type="predicted"/>
<accession>L7FMH2</accession>
<dbReference type="GeneID" id="14888087"/>
<gene>
    <name evidence="1" type="ORF">EIN_204320</name>
</gene>
<dbReference type="EMBL" id="KB206672">
    <property type="protein sequence ID" value="ELP89107.1"/>
    <property type="molecule type" value="Genomic_DNA"/>
</dbReference>
<dbReference type="AlphaFoldDB" id="L7FMH2"/>
<organism evidence="1 2">
    <name type="scientific">Entamoeba invadens IP1</name>
    <dbReference type="NCBI Taxonomy" id="370355"/>
    <lineage>
        <taxon>Eukaryota</taxon>
        <taxon>Amoebozoa</taxon>
        <taxon>Evosea</taxon>
        <taxon>Archamoebae</taxon>
        <taxon>Mastigamoebida</taxon>
        <taxon>Entamoebidae</taxon>
        <taxon>Entamoeba</taxon>
    </lineage>
</organism>
<reference evidence="1 2" key="1">
    <citation type="submission" date="2012-10" db="EMBL/GenBank/DDBJ databases">
        <authorList>
            <person name="Zafar N."/>
            <person name="Inman J."/>
            <person name="Hall N."/>
            <person name="Lorenzi H."/>
            <person name="Caler E."/>
        </authorList>
    </citation>
    <scope>NUCLEOTIDE SEQUENCE [LARGE SCALE GENOMIC DNA]</scope>
    <source>
        <strain evidence="1 2">IP1</strain>
    </source>
</reference>
<protein>
    <submittedName>
        <fullName evidence="1">Uncharacterized protein</fullName>
    </submittedName>
</protein>
<keyword evidence="2" id="KW-1185">Reference proteome</keyword>
<sequence length="352" mass="41139">MENQLKDLSTLYTNTEKAISDLQALKIENNYVDNESLDIAQRIENAEGYFDRLDEIIKRKINITTSLNTIVIDLDNISDKIKKYLALYSIENDIKKLDKICDIRIVLLDEKCKIDTKPYQDKIDTIVQEKNVKIDQIKNSKKLITSKYQHDEKFEKENNKISQEKTYKKIQPHEKERNDRFVKLVMDTYMYYGDPEKINNYQECVKAINKLPEIKLSQSELDEIAVLGNSVVQNFGELEGVVQKVVDKCADRDSNETLEILTYFLRCLISSSHLLKMDPKTAFYSGFMLSELSYKCKAFRDIVQLILRSVSPCLNSVYVKNEGNDYKILMGYLSDENGLQYIERIEKIFRIY</sequence>
<evidence type="ECO:0000313" key="2">
    <source>
        <dbReference type="Proteomes" id="UP000014680"/>
    </source>
</evidence>
<dbReference type="VEuPathDB" id="AmoebaDB:EIN_204320"/>
<dbReference type="Proteomes" id="UP000014680">
    <property type="component" value="Unassembled WGS sequence"/>
</dbReference>
<dbReference type="RefSeq" id="XP_004255878.1">
    <property type="nucleotide sequence ID" value="XM_004255830.1"/>
</dbReference>